<dbReference type="Proteomes" id="UP000030665">
    <property type="component" value="Unassembled WGS sequence"/>
</dbReference>
<dbReference type="OrthoDB" id="10371918at2759"/>
<accession>A0A077Z5H2</accession>
<evidence type="ECO:0000313" key="2">
    <source>
        <dbReference type="Proteomes" id="UP000030665"/>
    </source>
</evidence>
<proteinExistence type="predicted"/>
<sequence>MSCSNGPKQVTKDLISFDDEPLVPTDEMVQSTPEPISLVDAWLTQTPDLPLPSSDASKPPLPADQLSVEEMINLLRLISRFARRLSIDKIIATVDLLTGKRCTKALLIEALQALEAIESLTETNMLFLGGMRPHKYEEKDYLVNSVETYVRYPVSSFNSFPRSNGEKAIVTYDMELLWFSKPDDFVIRRSNVSSKELAYLKQVDSIFWFPARKSLKPDLPCLVLDRPGGTLRRAIFRSFCPYGQGLFYLVDLEKSVTTSCQHAFLIPERIFRCYVDVYRVRLAFVRPFYGNLWSKAVVKSVQKYLSRKAFQASFVRLEEEVMSVVLFDDKTALFNELLHVPLAVFDLSELMSCDNLEALELLLGDSFRPLKRLQTMYRKNPGFFGVFESRYEMELKTVLYDKHGQLKHNSALLVHCARYFHRCFARVFMDVSCQLNDELYCECIKSERRLVAMCECFVEEHVALDDDPNLCYLDENVELSNDESFYSQLSSLSVSTATSSNSLVT</sequence>
<keyword evidence="2" id="KW-1185">Reference proteome</keyword>
<gene>
    <name evidence="1" type="ORF">TTRE_0000317801</name>
</gene>
<dbReference type="AlphaFoldDB" id="A0A077Z5H2"/>
<evidence type="ECO:0000313" key="1">
    <source>
        <dbReference type="EMBL" id="CDW54908.1"/>
    </source>
</evidence>
<reference evidence="1" key="2">
    <citation type="submission" date="2014-03" db="EMBL/GenBank/DDBJ databases">
        <title>The whipworm genome and dual-species transcriptomics of an intimate host-pathogen interaction.</title>
        <authorList>
            <person name="Foth B.J."/>
            <person name="Tsai I.J."/>
            <person name="Reid A.J."/>
            <person name="Bancroft A.J."/>
            <person name="Nichol S."/>
            <person name="Tracey A."/>
            <person name="Holroyd N."/>
            <person name="Cotton J.A."/>
            <person name="Stanley E.J."/>
            <person name="Zarowiecki M."/>
            <person name="Liu J.Z."/>
            <person name="Huckvale T."/>
            <person name="Cooper P.J."/>
            <person name="Grencis R.K."/>
            <person name="Berriman M."/>
        </authorList>
    </citation>
    <scope>NUCLEOTIDE SEQUENCE [LARGE SCALE GENOMIC DNA]</scope>
</reference>
<name>A0A077Z5H2_TRITR</name>
<protein>
    <submittedName>
        <fullName evidence="1">Uncharacterized protein</fullName>
    </submittedName>
</protein>
<dbReference type="EMBL" id="HG805923">
    <property type="protein sequence ID" value="CDW54908.1"/>
    <property type="molecule type" value="Genomic_DNA"/>
</dbReference>
<dbReference type="Gene3D" id="2.40.50.90">
    <property type="match status" value="1"/>
</dbReference>
<organism evidence="1 2">
    <name type="scientific">Trichuris trichiura</name>
    <name type="common">Whipworm</name>
    <name type="synonym">Trichocephalus trichiurus</name>
    <dbReference type="NCBI Taxonomy" id="36087"/>
    <lineage>
        <taxon>Eukaryota</taxon>
        <taxon>Metazoa</taxon>
        <taxon>Ecdysozoa</taxon>
        <taxon>Nematoda</taxon>
        <taxon>Enoplea</taxon>
        <taxon>Dorylaimia</taxon>
        <taxon>Trichinellida</taxon>
        <taxon>Trichuridae</taxon>
        <taxon>Trichuris</taxon>
    </lineage>
</organism>
<dbReference type="InterPro" id="IPR035437">
    <property type="entry name" value="SNase_OB-fold_sf"/>
</dbReference>
<reference evidence="1" key="1">
    <citation type="submission" date="2014-01" db="EMBL/GenBank/DDBJ databases">
        <authorList>
            <person name="Aslett M."/>
        </authorList>
    </citation>
    <scope>NUCLEOTIDE SEQUENCE</scope>
</reference>